<evidence type="ECO:0000313" key="5">
    <source>
        <dbReference type="Proteomes" id="UP000806542"/>
    </source>
</evidence>
<feature type="chain" id="PRO_5039149557" evidence="2">
    <location>
        <begin position="25"/>
        <end position="755"/>
    </location>
</feature>
<name>A0A9D5M1H1_9FIRM</name>
<dbReference type="Pfam" id="PF00395">
    <property type="entry name" value="SLH"/>
    <property type="match status" value="2"/>
</dbReference>
<keyword evidence="5" id="KW-1185">Reference proteome</keyword>
<comment type="caution">
    <text evidence="4">The sequence shown here is derived from an EMBL/GenBank/DDBJ whole genome shotgun (WGS) entry which is preliminary data.</text>
</comment>
<feature type="signal peptide" evidence="2">
    <location>
        <begin position="1"/>
        <end position="24"/>
    </location>
</feature>
<feature type="domain" description="SLH" evidence="3">
    <location>
        <begin position="79"/>
        <end position="142"/>
    </location>
</feature>
<protein>
    <submittedName>
        <fullName evidence="4">S-layer homology domain-containing protein</fullName>
    </submittedName>
</protein>
<sequence length="755" mass="81606">MKKNLIALFIFCFLLATQIPSVFAAQPQDGVLSLLNELNIMQGDPDGNMRLDDAVTRAEFTKAAVASSSFRNSVAANLAISPFPDVTYQHWAAPYVRVGVTNGLVSGYPDATFRPDEGVLYEEAVTMMLRVLGYTNDDFGISWPYGQLGMAENLDMTENIDCAAGQVMDRGQVAQLIYNTLRVKMKGQSTTLISLFDVQLMEDITLIADQNDDASIASDEIFTSNGTLKIKDNFNRSVLGLKGDAAVKNGNQLIAFMPDPDSSANEEYVVYSVLTDTVIAYQNGSMNQIDIDDNTTVYKGKTQTTFSAVKPTLAMGDKLRVKKSGDNIDYVTWQKGSVDGPITVLATGWGSSWGIDENTSVMRNGEASSYSGLQPYDIAYYLKDLNLVLAYSDKVTGVFEQASPNKDMPTSVTISGKTYEIEGSTAFSKLSSGGSFLFGDTVTALLGKDGKIADVVSPSAGISDDLIGYIIETGRKDFNTGAVNTYTSYYVKTVLPDGTETEYTTDRDYKECKNTVSKISIQDGYARLVPVSSSGKGNIGGVFNWQSRLLGNTPVASDAAILDIGTMDTNDTSVYARIYPQRLDNVNISSSQVLYAETNQNGAITTLILRNVTGDGFRYGLMTSASNSSGMSISGTYSYLIDGQLYNLNTNGRMFNISSGSGIQISGSPSNPDTIVKLIEAKGKISNISSSKIVINDKSYPISANVSVYQKSNSIPATYVKIPFTDIIGETDGEYSVYYDNEPSAGGQIRVIVVY</sequence>
<evidence type="ECO:0000313" key="4">
    <source>
        <dbReference type="EMBL" id="MBE5040401.1"/>
    </source>
</evidence>
<dbReference type="Proteomes" id="UP000806542">
    <property type="component" value="Unassembled WGS sequence"/>
</dbReference>
<accession>A0A9D5M1H1</accession>
<dbReference type="InterPro" id="IPR001119">
    <property type="entry name" value="SLH_dom"/>
</dbReference>
<dbReference type="RefSeq" id="WP_226392954.1">
    <property type="nucleotide sequence ID" value="NZ_JADCKB010000015.1"/>
</dbReference>
<gene>
    <name evidence="4" type="ORF">INF28_07985</name>
</gene>
<dbReference type="EMBL" id="JADCKB010000015">
    <property type="protein sequence ID" value="MBE5040401.1"/>
    <property type="molecule type" value="Genomic_DNA"/>
</dbReference>
<evidence type="ECO:0000256" key="1">
    <source>
        <dbReference type="ARBA" id="ARBA00022737"/>
    </source>
</evidence>
<proteinExistence type="predicted"/>
<dbReference type="PROSITE" id="PS51272">
    <property type="entry name" value="SLH"/>
    <property type="match status" value="1"/>
</dbReference>
<keyword evidence="1" id="KW-0677">Repeat</keyword>
<reference evidence="4" key="1">
    <citation type="submission" date="2020-10" db="EMBL/GenBank/DDBJ databases">
        <title>ChiBAC.</title>
        <authorList>
            <person name="Zenner C."/>
            <person name="Hitch T.C.A."/>
            <person name="Clavel T."/>
        </authorList>
    </citation>
    <scope>NUCLEOTIDE SEQUENCE</scope>
    <source>
        <strain evidence="4">DSM 107454</strain>
    </source>
</reference>
<evidence type="ECO:0000259" key="3">
    <source>
        <dbReference type="PROSITE" id="PS51272"/>
    </source>
</evidence>
<organism evidence="4 5">
    <name type="scientific">Ructibacterium gallinarum</name>
    <dbReference type="NCBI Taxonomy" id="2779355"/>
    <lineage>
        <taxon>Bacteria</taxon>
        <taxon>Bacillati</taxon>
        <taxon>Bacillota</taxon>
        <taxon>Clostridia</taxon>
        <taxon>Eubacteriales</taxon>
        <taxon>Oscillospiraceae</taxon>
        <taxon>Ructibacterium</taxon>
    </lineage>
</organism>
<evidence type="ECO:0000256" key="2">
    <source>
        <dbReference type="SAM" id="SignalP"/>
    </source>
</evidence>
<dbReference type="AlphaFoldDB" id="A0A9D5M1H1"/>
<keyword evidence="2" id="KW-0732">Signal</keyword>